<keyword evidence="2 3" id="KW-0342">GTP-binding</keyword>
<feature type="binding site" evidence="4">
    <location>
        <position position="9"/>
    </location>
    <ligand>
        <name>Mg(2+)</name>
        <dbReference type="ChEBI" id="CHEBI:18420"/>
    </ligand>
</feature>
<keyword evidence="4" id="KW-0460">Magnesium</keyword>
<accession>A0A9Q0S5B0</accession>
<keyword evidence="4" id="KW-0479">Metal-binding</keyword>
<dbReference type="InterPro" id="IPR006689">
    <property type="entry name" value="Small_GTPase_ARF/SAR"/>
</dbReference>
<keyword evidence="6" id="KW-1185">Reference proteome</keyword>
<dbReference type="PANTHER" id="PTHR46090">
    <property type="entry name" value="ADP-RIBOSYLATION FACTOR-LIKE PROTEIN 13B"/>
    <property type="match status" value="1"/>
</dbReference>
<evidence type="ECO:0000256" key="4">
    <source>
        <dbReference type="PIRSR" id="PIRSR606689-2"/>
    </source>
</evidence>
<feature type="non-terminal residue" evidence="5">
    <location>
        <position position="1"/>
    </location>
</feature>
<evidence type="ECO:0000313" key="5">
    <source>
        <dbReference type="EMBL" id="KAJ6645997.1"/>
    </source>
</evidence>
<dbReference type="OrthoDB" id="7782283at2759"/>
<dbReference type="InterPro" id="IPR027417">
    <property type="entry name" value="P-loop_NTPase"/>
</dbReference>
<dbReference type="AlphaFoldDB" id="A0A9Q0S5B0"/>
<dbReference type="GO" id="GO:0097500">
    <property type="term" value="P:receptor localization to non-motile cilium"/>
    <property type="evidence" value="ECO:0007669"/>
    <property type="project" value="TreeGrafter"/>
</dbReference>
<dbReference type="GO" id="GO:0046872">
    <property type="term" value="F:metal ion binding"/>
    <property type="evidence" value="ECO:0007669"/>
    <property type="project" value="UniProtKB-KW"/>
</dbReference>
<comment type="caution">
    <text evidence="5">The sequence shown here is derived from an EMBL/GenBank/DDBJ whole genome shotgun (WGS) entry which is preliminary data.</text>
</comment>
<dbReference type="GO" id="GO:0060170">
    <property type="term" value="C:ciliary membrane"/>
    <property type="evidence" value="ECO:0007669"/>
    <property type="project" value="TreeGrafter"/>
</dbReference>
<dbReference type="GO" id="GO:0003924">
    <property type="term" value="F:GTPase activity"/>
    <property type="evidence" value="ECO:0007669"/>
    <property type="project" value="InterPro"/>
</dbReference>
<evidence type="ECO:0000256" key="2">
    <source>
        <dbReference type="ARBA" id="ARBA00023134"/>
    </source>
</evidence>
<gene>
    <name evidence="5" type="primary">ARL13B</name>
    <name evidence="5" type="ORF">Bhyg_01206</name>
</gene>
<organism evidence="5 6">
    <name type="scientific">Pseudolycoriella hygida</name>
    <dbReference type="NCBI Taxonomy" id="35572"/>
    <lineage>
        <taxon>Eukaryota</taxon>
        <taxon>Metazoa</taxon>
        <taxon>Ecdysozoa</taxon>
        <taxon>Arthropoda</taxon>
        <taxon>Hexapoda</taxon>
        <taxon>Insecta</taxon>
        <taxon>Pterygota</taxon>
        <taxon>Neoptera</taxon>
        <taxon>Endopterygota</taxon>
        <taxon>Diptera</taxon>
        <taxon>Nematocera</taxon>
        <taxon>Sciaroidea</taxon>
        <taxon>Sciaridae</taxon>
        <taxon>Pseudolycoriella</taxon>
    </lineage>
</organism>
<dbReference type="SUPFAM" id="SSF52540">
    <property type="entry name" value="P-loop containing nucleoside triphosphate hydrolases"/>
    <property type="match status" value="1"/>
</dbReference>
<evidence type="ECO:0000256" key="3">
    <source>
        <dbReference type="PIRSR" id="PIRSR606689-1"/>
    </source>
</evidence>
<evidence type="ECO:0000256" key="1">
    <source>
        <dbReference type="ARBA" id="ARBA00022741"/>
    </source>
</evidence>
<dbReference type="Gene3D" id="3.40.50.300">
    <property type="entry name" value="P-loop containing nucleotide triphosphate hydrolases"/>
    <property type="match status" value="1"/>
</dbReference>
<dbReference type="GO" id="GO:0097730">
    <property type="term" value="C:non-motile cilium"/>
    <property type="evidence" value="ECO:0007669"/>
    <property type="project" value="TreeGrafter"/>
</dbReference>
<reference evidence="5" key="1">
    <citation type="submission" date="2022-07" db="EMBL/GenBank/DDBJ databases">
        <authorList>
            <person name="Trinca V."/>
            <person name="Uliana J.V.C."/>
            <person name="Torres T.T."/>
            <person name="Ward R.J."/>
            <person name="Monesi N."/>
        </authorList>
    </citation>
    <scope>NUCLEOTIDE SEQUENCE</scope>
    <source>
        <strain evidence="5">HSMRA1968</strain>
        <tissue evidence="5">Whole embryos</tissue>
    </source>
</reference>
<dbReference type="Pfam" id="PF00025">
    <property type="entry name" value="Arf"/>
    <property type="match status" value="1"/>
</dbReference>
<dbReference type="PANTHER" id="PTHR46090:SF2">
    <property type="entry name" value="ADP-RIBOSYLATION FACTOR-LIKE PROTEIN 13B"/>
    <property type="match status" value="1"/>
</dbReference>
<name>A0A9Q0S5B0_9DIPT</name>
<keyword evidence="1 3" id="KW-0547">Nucleotide-binding</keyword>
<dbReference type="EMBL" id="WJQU01000001">
    <property type="protein sequence ID" value="KAJ6645997.1"/>
    <property type="molecule type" value="Genomic_DNA"/>
</dbReference>
<feature type="binding site" evidence="3">
    <location>
        <begin position="87"/>
        <end position="90"/>
    </location>
    <ligand>
        <name>GTP</name>
        <dbReference type="ChEBI" id="CHEBI:37565"/>
    </ligand>
</feature>
<dbReference type="InterPro" id="IPR051995">
    <property type="entry name" value="Ciliary_GTPase"/>
</dbReference>
<dbReference type="GO" id="GO:1905515">
    <property type="term" value="P:non-motile cilium assembly"/>
    <property type="evidence" value="ECO:0007669"/>
    <property type="project" value="TreeGrafter"/>
</dbReference>
<dbReference type="GO" id="GO:0005525">
    <property type="term" value="F:GTP binding"/>
    <property type="evidence" value="ECO:0007669"/>
    <property type="project" value="UniProtKB-KW"/>
</dbReference>
<feature type="binding site" evidence="3">
    <location>
        <position position="31"/>
    </location>
    <ligand>
        <name>GTP</name>
        <dbReference type="ChEBI" id="CHEBI:37565"/>
    </ligand>
</feature>
<dbReference type="Proteomes" id="UP001151699">
    <property type="component" value="Chromosome A"/>
</dbReference>
<protein>
    <submittedName>
        <fullName evidence="5">ADP-ribosylation factor-like protein 13B</fullName>
    </submittedName>
</protein>
<proteinExistence type="predicted"/>
<evidence type="ECO:0000313" key="6">
    <source>
        <dbReference type="Proteomes" id="UP001151699"/>
    </source>
</evidence>
<sequence length="234" mass="27052">KERLDFSQTNGSQTYHFNVNNTPVNLNELGGSADIRTLWIHYYREALGAIFIIDSSNFDSFPIVRSLLSQVYHNKYMSGKPILIVANKQDCNDFVDIIDISRVFSIEKLANKTRSPTLICASGLNQRDELLDGVEWMIKLILDNIKIIHNRIKFFDTVTSSRFSERTIDRPRTSRERRILKENMQLERPQSAPSQIRIGNTYLVNVLPTTPMMKNRPEELNVENLETDGNFDVR</sequence>